<proteinExistence type="predicted"/>
<dbReference type="InterPro" id="IPR018060">
    <property type="entry name" value="HTH_AraC"/>
</dbReference>
<dbReference type="InterPro" id="IPR046532">
    <property type="entry name" value="DUF6597"/>
</dbReference>
<sequence length="231" mass="24498">MGVYAERVSRLAGAVVWTNTPEPSGAGRVLPDGCMDLLWHDGRLLVAGPDTRAHLTDGEGGPWAGIRFPPGTAPTLLGVPAHELRDRRVELAELWPAAEVRRLTARVRAAPDPVSGLEQLALRRAAETDPPDPLLRQVVAALDAGRPVAATADELGVGARRLHRRSLAAFGYGPKTLARILRLRRALALARAGTPFAETAARAGYADQAHLAREVRELAGLPLSGLLGRGA</sequence>
<dbReference type="Pfam" id="PF20240">
    <property type="entry name" value="DUF6597"/>
    <property type="match status" value="1"/>
</dbReference>
<dbReference type="EMBL" id="BAAATM010000003">
    <property type="protein sequence ID" value="GAA2518835.1"/>
    <property type="molecule type" value="Genomic_DNA"/>
</dbReference>
<dbReference type="InterPro" id="IPR050204">
    <property type="entry name" value="AraC_XylS_family_regulators"/>
</dbReference>
<evidence type="ECO:0000259" key="4">
    <source>
        <dbReference type="PROSITE" id="PS01124"/>
    </source>
</evidence>
<evidence type="ECO:0000313" key="5">
    <source>
        <dbReference type="EMBL" id="GAA2518835.1"/>
    </source>
</evidence>
<dbReference type="PANTHER" id="PTHR46796">
    <property type="entry name" value="HTH-TYPE TRANSCRIPTIONAL ACTIVATOR RHAS-RELATED"/>
    <property type="match status" value="1"/>
</dbReference>
<evidence type="ECO:0000256" key="3">
    <source>
        <dbReference type="ARBA" id="ARBA00023163"/>
    </source>
</evidence>
<reference evidence="5 6" key="1">
    <citation type="journal article" date="2019" name="Int. J. Syst. Evol. Microbiol.">
        <title>The Global Catalogue of Microorganisms (GCM) 10K type strain sequencing project: providing services to taxonomists for standard genome sequencing and annotation.</title>
        <authorList>
            <consortium name="The Broad Institute Genomics Platform"/>
            <consortium name="The Broad Institute Genome Sequencing Center for Infectious Disease"/>
            <person name="Wu L."/>
            <person name="Ma J."/>
        </authorList>
    </citation>
    <scope>NUCLEOTIDE SEQUENCE [LARGE SCALE GENOMIC DNA]</scope>
    <source>
        <strain evidence="5 6">JCM 6924</strain>
    </source>
</reference>
<evidence type="ECO:0000256" key="1">
    <source>
        <dbReference type="ARBA" id="ARBA00023015"/>
    </source>
</evidence>
<feature type="domain" description="HTH araC/xylS-type" evidence="4">
    <location>
        <begin position="132"/>
        <end position="229"/>
    </location>
</feature>
<accession>A0ABN3NCD1</accession>
<organism evidence="5 6">
    <name type="scientific">Streptomyces levis</name>
    <dbReference type="NCBI Taxonomy" id="285566"/>
    <lineage>
        <taxon>Bacteria</taxon>
        <taxon>Bacillati</taxon>
        <taxon>Actinomycetota</taxon>
        <taxon>Actinomycetes</taxon>
        <taxon>Kitasatosporales</taxon>
        <taxon>Streptomycetaceae</taxon>
        <taxon>Streptomyces</taxon>
    </lineage>
</organism>
<name>A0ABN3NCD1_9ACTN</name>
<evidence type="ECO:0000256" key="2">
    <source>
        <dbReference type="ARBA" id="ARBA00023125"/>
    </source>
</evidence>
<keyword evidence="3" id="KW-0804">Transcription</keyword>
<protein>
    <submittedName>
        <fullName evidence="5">Helix-turn-helix transcriptional regulator</fullName>
    </submittedName>
</protein>
<dbReference type="PROSITE" id="PS00041">
    <property type="entry name" value="HTH_ARAC_FAMILY_1"/>
    <property type="match status" value="1"/>
</dbReference>
<keyword evidence="1" id="KW-0805">Transcription regulation</keyword>
<dbReference type="PROSITE" id="PS01124">
    <property type="entry name" value="HTH_ARAC_FAMILY_2"/>
    <property type="match status" value="1"/>
</dbReference>
<dbReference type="Proteomes" id="UP001501095">
    <property type="component" value="Unassembled WGS sequence"/>
</dbReference>
<dbReference type="Gene3D" id="1.10.10.60">
    <property type="entry name" value="Homeodomain-like"/>
    <property type="match status" value="1"/>
</dbReference>
<keyword evidence="6" id="KW-1185">Reference proteome</keyword>
<dbReference type="Pfam" id="PF12833">
    <property type="entry name" value="HTH_18"/>
    <property type="match status" value="1"/>
</dbReference>
<evidence type="ECO:0000313" key="6">
    <source>
        <dbReference type="Proteomes" id="UP001501095"/>
    </source>
</evidence>
<comment type="caution">
    <text evidence="5">The sequence shown here is derived from an EMBL/GenBank/DDBJ whole genome shotgun (WGS) entry which is preliminary data.</text>
</comment>
<keyword evidence="2" id="KW-0238">DNA-binding</keyword>
<dbReference type="PANTHER" id="PTHR46796:SF15">
    <property type="entry name" value="BLL1074 PROTEIN"/>
    <property type="match status" value="1"/>
</dbReference>
<dbReference type="SMART" id="SM00342">
    <property type="entry name" value="HTH_ARAC"/>
    <property type="match status" value="1"/>
</dbReference>
<dbReference type="InterPro" id="IPR018062">
    <property type="entry name" value="HTH_AraC-typ_CS"/>
</dbReference>
<gene>
    <name evidence="5" type="ORF">GCM10010423_08770</name>
</gene>